<name>W9RYZ8_9ROSA</name>
<accession>W9RYZ8</accession>
<dbReference type="Proteomes" id="UP000030645">
    <property type="component" value="Unassembled WGS sequence"/>
</dbReference>
<dbReference type="EMBL" id="KE345304">
    <property type="protein sequence ID" value="EXB99758.1"/>
    <property type="molecule type" value="Genomic_DNA"/>
</dbReference>
<proteinExistence type="predicted"/>
<organism evidence="1 2">
    <name type="scientific">Morus notabilis</name>
    <dbReference type="NCBI Taxonomy" id="981085"/>
    <lineage>
        <taxon>Eukaryota</taxon>
        <taxon>Viridiplantae</taxon>
        <taxon>Streptophyta</taxon>
        <taxon>Embryophyta</taxon>
        <taxon>Tracheophyta</taxon>
        <taxon>Spermatophyta</taxon>
        <taxon>Magnoliopsida</taxon>
        <taxon>eudicotyledons</taxon>
        <taxon>Gunneridae</taxon>
        <taxon>Pentapetalae</taxon>
        <taxon>rosids</taxon>
        <taxon>fabids</taxon>
        <taxon>Rosales</taxon>
        <taxon>Moraceae</taxon>
        <taxon>Moreae</taxon>
        <taxon>Morus</taxon>
    </lineage>
</organism>
<keyword evidence="2" id="KW-1185">Reference proteome</keyword>
<evidence type="ECO:0000313" key="2">
    <source>
        <dbReference type="Proteomes" id="UP000030645"/>
    </source>
</evidence>
<evidence type="ECO:0000313" key="1">
    <source>
        <dbReference type="EMBL" id="EXB99758.1"/>
    </source>
</evidence>
<dbReference type="AlphaFoldDB" id="W9RYZ8"/>
<gene>
    <name evidence="1" type="ORF">L484_023289</name>
</gene>
<sequence length="50" mass="5993">MEPETGRTDFFYEFYFRMTSYQSYQSTRTSLLIGALEHQKLNGDFEVLED</sequence>
<reference evidence="2" key="1">
    <citation type="submission" date="2013-01" db="EMBL/GenBank/DDBJ databases">
        <title>Draft Genome Sequence of a Mulberry Tree, Morus notabilis C.K. Schneid.</title>
        <authorList>
            <person name="He N."/>
            <person name="Zhao S."/>
        </authorList>
    </citation>
    <scope>NUCLEOTIDE SEQUENCE</scope>
</reference>
<protein>
    <submittedName>
        <fullName evidence="1">Uncharacterized protein</fullName>
    </submittedName>
</protein>